<dbReference type="SUPFAM" id="SSF52540">
    <property type="entry name" value="P-loop containing nucleoside triphosphate hydrolases"/>
    <property type="match status" value="1"/>
</dbReference>
<feature type="domain" description="Sigma-54 factor interaction" evidence="5">
    <location>
        <begin position="325"/>
        <end position="555"/>
    </location>
</feature>
<dbReference type="GO" id="GO:0005524">
    <property type="term" value="F:ATP binding"/>
    <property type="evidence" value="ECO:0007669"/>
    <property type="project" value="UniProtKB-KW"/>
</dbReference>
<dbReference type="Gene3D" id="3.30.450.20">
    <property type="entry name" value="PAS domain"/>
    <property type="match status" value="1"/>
</dbReference>
<dbReference type="Proteomes" id="UP000037392">
    <property type="component" value="Unassembled WGS sequence"/>
</dbReference>
<dbReference type="EMBL" id="ADLK01000022">
    <property type="protein sequence ID" value="KMW18770.1"/>
    <property type="molecule type" value="Genomic_DNA"/>
</dbReference>
<dbReference type="PROSITE" id="PS00676">
    <property type="entry name" value="SIGMA54_INTERACT_2"/>
    <property type="match status" value="1"/>
</dbReference>
<keyword evidence="4" id="KW-0804">Transcription</keyword>
<keyword evidence="1" id="KW-0547">Nucleotide-binding</keyword>
<organism evidence="6 7">
    <name type="scientific">[Clostridium] citroniae WAL-19142</name>
    <dbReference type="NCBI Taxonomy" id="742734"/>
    <lineage>
        <taxon>Bacteria</taxon>
        <taxon>Bacillati</taxon>
        <taxon>Bacillota</taxon>
        <taxon>Clostridia</taxon>
        <taxon>Lachnospirales</taxon>
        <taxon>Lachnospiraceae</taxon>
        <taxon>Enterocloster</taxon>
    </lineage>
</organism>
<accession>A0A0J9ESJ0</accession>
<dbReference type="PRINTS" id="PR01590">
    <property type="entry name" value="HTHFIS"/>
</dbReference>
<evidence type="ECO:0000256" key="2">
    <source>
        <dbReference type="ARBA" id="ARBA00022840"/>
    </source>
</evidence>
<evidence type="ECO:0000313" key="7">
    <source>
        <dbReference type="Proteomes" id="UP000037392"/>
    </source>
</evidence>
<dbReference type="Pfam" id="PF00158">
    <property type="entry name" value="Sigma54_activat"/>
    <property type="match status" value="1"/>
</dbReference>
<dbReference type="GO" id="GO:0043565">
    <property type="term" value="F:sequence-specific DNA binding"/>
    <property type="evidence" value="ECO:0007669"/>
    <property type="project" value="InterPro"/>
</dbReference>
<dbReference type="Gene3D" id="3.40.50.10660">
    <property type="entry name" value="PrpR receptor domain-like"/>
    <property type="match status" value="1"/>
</dbReference>
<keyword evidence="2" id="KW-0067">ATP-binding</keyword>
<dbReference type="RefSeq" id="WP_048930079.1">
    <property type="nucleotide sequence ID" value="NZ_KQ235878.1"/>
</dbReference>
<dbReference type="InterPro" id="IPR002078">
    <property type="entry name" value="Sigma_54_int"/>
</dbReference>
<dbReference type="Pfam" id="PF25601">
    <property type="entry name" value="AAA_lid_14"/>
    <property type="match status" value="1"/>
</dbReference>
<dbReference type="SUPFAM" id="SSF46689">
    <property type="entry name" value="Homeodomain-like"/>
    <property type="match status" value="1"/>
</dbReference>
<dbReference type="Pfam" id="PF02954">
    <property type="entry name" value="HTH_8"/>
    <property type="match status" value="1"/>
</dbReference>
<proteinExistence type="predicted"/>
<dbReference type="FunFam" id="3.40.50.300:FF:000006">
    <property type="entry name" value="DNA-binding transcriptional regulator NtrC"/>
    <property type="match status" value="1"/>
</dbReference>
<dbReference type="PROSITE" id="PS50045">
    <property type="entry name" value="SIGMA54_INTERACT_4"/>
    <property type="match status" value="1"/>
</dbReference>
<dbReference type="Gene3D" id="1.10.8.60">
    <property type="match status" value="1"/>
</dbReference>
<evidence type="ECO:0000256" key="1">
    <source>
        <dbReference type="ARBA" id="ARBA00022741"/>
    </source>
</evidence>
<dbReference type="InterPro" id="IPR035965">
    <property type="entry name" value="PAS-like_dom_sf"/>
</dbReference>
<dbReference type="InterPro" id="IPR002197">
    <property type="entry name" value="HTH_Fis"/>
</dbReference>
<protein>
    <recommendedName>
        <fullName evidence="5">Sigma-54 factor interaction domain-containing protein</fullName>
    </recommendedName>
</protein>
<keyword evidence="3" id="KW-0805">Transcription regulation</keyword>
<dbReference type="SUPFAM" id="SSF159800">
    <property type="entry name" value="PrpR receptor domain-like"/>
    <property type="match status" value="1"/>
</dbReference>
<dbReference type="OrthoDB" id="9764280at2"/>
<dbReference type="GO" id="GO:0006355">
    <property type="term" value="P:regulation of DNA-templated transcription"/>
    <property type="evidence" value="ECO:0007669"/>
    <property type="project" value="InterPro"/>
</dbReference>
<name>A0A0J9ESJ0_9FIRM</name>
<dbReference type="GeneID" id="93163366"/>
<dbReference type="InterPro" id="IPR025943">
    <property type="entry name" value="Sigma_54_int_dom_ATP-bd_2"/>
</dbReference>
<dbReference type="Pfam" id="PF06506">
    <property type="entry name" value="PrpR_N"/>
    <property type="match status" value="1"/>
</dbReference>
<dbReference type="GO" id="GO:0000156">
    <property type="term" value="F:phosphorelay response regulator activity"/>
    <property type="evidence" value="ECO:0007669"/>
    <property type="project" value="InterPro"/>
</dbReference>
<dbReference type="AlphaFoldDB" id="A0A0J9ESJ0"/>
<dbReference type="PANTHER" id="PTHR32071">
    <property type="entry name" value="TRANSCRIPTIONAL REGULATORY PROTEIN"/>
    <property type="match status" value="1"/>
</dbReference>
<dbReference type="InterPro" id="IPR058031">
    <property type="entry name" value="AAA_lid_NorR"/>
</dbReference>
<sequence>MRKITYFVPYPELIPVVRRLMDQPCYQGIFVNASIQYFPIMYDVEVEDDCDLVIARGYSIHVIRERFSGAIVEIPITGSDIVKAIAQCRKNTNCQKIGLIGDYSNMKDIQSMSSLFNINFVVYVIDNPDQIEDMVKRAIEEGCDALISGSHANKCVIKNGFKVYSGIIENSEEAIARALNSAASLLKNMEYEASQMELLRLLAENVTDGLIFVDDRERIRIANANVGRIFPNRRPVAGKGFQEEFSFMTRNYLKACREKQHLDNEIYRTRDMNIAVDFTPVMIEDNYKGMIITIRDIGRLQQREAQIRTKLNEMGLYAKYQFSDIIHQSPVMEHVIQRARKFASVTSNVLVYGETGTGKELVAQSIHNASKRKNGPFVAINCASFPENLLESELFGYEEGAFTGAVKGGKAGLFEQAHNGTLFLDEVSELPVSFQGKLLRVLQEREVRRVGGKRVVKIDVRIIAATNKNLKQMIQEGLFREDLLYRLDVLNLSIPPLRKRREDIRLLAEYFLLKYKEQFETCADHFTEHAVELLCGYPFKGNIRELRNIVERLSVTVQDTTVHASDVEESLGLNDTDTQPYPIQHPGQMPPVYQDSPADPIYAKEIRKEEVVSLLKECGYNKSEVARRLGINRTTLWRKMGKMGLL</sequence>
<dbReference type="PANTHER" id="PTHR32071:SF57">
    <property type="entry name" value="C4-DICARBOXYLATE TRANSPORT TRANSCRIPTIONAL REGULATORY PROTEIN DCTD"/>
    <property type="match status" value="1"/>
</dbReference>
<dbReference type="PATRIC" id="fig|742734.4.peg.3078"/>
<dbReference type="CDD" id="cd00009">
    <property type="entry name" value="AAA"/>
    <property type="match status" value="1"/>
</dbReference>
<evidence type="ECO:0000313" key="6">
    <source>
        <dbReference type="EMBL" id="KMW18770.1"/>
    </source>
</evidence>
<dbReference type="PROSITE" id="PS00675">
    <property type="entry name" value="SIGMA54_INTERACT_1"/>
    <property type="match status" value="1"/>
</dbReference>
<dbReference type="InterPro" id="IPR027417">
    <property type="entry name" value="P-loop_NTPase"/>
</dbReference>
<dbReference type="InterPro" id="IPR009057">
    <property type="entry name" value="Homeodomain-like_sf"/>
</dbReference>
<dbReference type="SUPFAM" id="SSF55785">
    <property type="entry name" value="PYP-like sensor domain (PAS domain)"/>
    <property type="match status" value="1"/>
</dbReference>
<evidence type="ECO:0000256" key="3">
    <source>
        <dbReference type="ARBA" id="ARBA00023015"/>
    </source>
</evidence>
<reference evidence="6 7" key="1">
    <citation type="submission" date="2011-04" db="EMBL/GenBank/DDBJ databases">
        <title>The Genome Sequence of Clostridium citroniae WAL-19142.</title>
        <authorList>
            <consortium name="The Broad Institute Genome Sequencing Platform"/>
            <person name="Earl A."/>
            <person name="Ward D."/>
            <person name="Feldgarden M."/>
            <person name="Gevers D."/>
            <person name="Warren Y.A."/>
            <person name="Tyrrell K.L."/>
            <person name="Citron D.M."/>
            <person name="Goldstein E.J."/>
            <person name="Daigneault M."/>
            <person name="Allen-Vercoe E."/>
            <person name="Young S.K."/>
            <person name="Zeng Q."/>
            <person name="Gargeya S."/>
            <person name="Fitzgerald M."/>
            <person name="Haas B."/>
            <person name="Abouelleil A."/>
            <person name="Alvarado L."/>
            <person name="Arachchi H.M."/>
            <person name="Berlin A."/>
            <person name="Brown A."/>
            <person name="Chapman S.B."/>
            <person name="Chen Z."/>
            <person name="Dunbar C."/>
            <person name="Freedman E."/>
            <person name="Gearin G."/>
            <person name="Gellesch M."/>
            <person name="Goldberg J."/>
            <person name="Griggs A."/>
            <person name="Gujja S."/>
            <person name="Heilman E.R."/>
            <person name="Heiman D."/>
            <person name="Howarth C."/>
            <person name="Larson L."/>
            <person name="Lui A."/>
            <person name="MacDonald P.J."/>
            <person name="Mehta T."/>
            <person name="Montmayeur A."/>
            <person name="Murphy C."/>
            <person name="Neiman D."/>
            <person name="Pearson M."/>
            <person name="Priest M."/>
            <person name="Roberts A."/>
            <person name="Saif S."/>
            <person name="Shea T."/>
            <person name="Shenoy N."/>
            <person name="Sisk P."/>
            <person name="Stolte C."/>
            <person name="Sykes S."/>
            <person name="White J."/>
            <person name="Yandava C."/>
            <person name="Wortman J."/>
            <person name="Nusbaum C."/>
            <person name="Birren B."/>
        </authorList>
    </citation>
    <scope>NUCLEOTIDE SEQUENCE [LARGE SCALE GENOMIC DNA]</scope>
    <source>
        <strain evidence="6 7">WAL-19142</strain>
    </source>
</reference>
<gene>
    <name evidence="6" type="ORF">HMPREF9470_02874</name>
</gene>
<evidence type="ECO:0000259" key="5">
    <source>
        <dbReference type="PROSITE" id="PS50045"/>
    </source>
</evidence>
<evidence type="ECO:0000256" key="4">
    <source>
        <dbReference type="ARBA" id="ARBA00023163"/>
    </source>
</evidence>
<dbReference type="InterPro" id="IPR003593">
    <property type="entry name" value="AAA+_ATPase"/>
</dbReference>
<dbReference type="Gene3D" id="1.10.10.60">
    <property type="entry name" value="Homeodomain-like"/>
    <property type="match status" value="1"/>
</dbReference>
<dbReference type="SMART" id="SM00382">
    <property type="entry name" value="AAA"/>
    <property type="match status" value="1"/>
</dbReference>
<dbReference type="InterPro" id="IPR025662">
    <property type="entry name" value="Sigma_54_int_dom_ATP-bd_1"/>
</dbReference>
<dbReference type="Gene3D" id="3.40.50.300">
    <property type="entry name" value="P-loop containing nucleotide triphosphate hydrolases"/>
    <property type="match status" value="1"/>
</dbReference>
<dbReference type="InterPro" id="IPR010524">
    <property type="entry name" value="Sig_transdc_resp-reg_PrpR_N"/>
</dbReference>
<comment type="caution">
    <text evidence="6">The sequence shown here is derived from an EMBL/GenBank/DDBJ whole genome shotgun (WGS) entry which is preliminary data.</text>
</comment>
<dbReference type="Gene3D" id="3.40.50.2300">
    <property type="match status" value="1"/>
</dbReference>